<protein>
    <submittedName>
        <fullName evidence="2">YaaR family protein</fullName>
    </submittedName>
</protein>
<name>A0ABW1IQB7_9BACL</name>
<dbReference type="Pfam" id="PF03885">
    <property type="entry name" value="DUF327"/>
    <property type="match status" value="1"/>
</dbReference>
<evidence type="ECO:0000313" key="3">
    <source>
        <dbReference type="Proteomes" id="UP001596250"/>
    </source>
</evidence>
<dbReference type="EMBL" id="JBHSQV010000158">
    <property type="protein sequence ID" value="MFC5987288.1"/>
    <property type="molecule type" value="Genomic_DNA"/>
</dbReference>
<reference evidence="3" key="1">
    <citation type="journal article" date="2019" name="Int. J. Syst. Evol. Microbiol.">
        <title>The Global Catalogue of Microorganisms (GCM) 10K type strain sequencing project: providing services to taxonomists for standard genome sequencing and annotation.</title>
        <authorList>
            <consortium name="The Broad Institute Genomics Platform"/>
            <consortium name="The Broad Institute Genome Sequencing Center for Infectious Disease"/>
            <person name="Wu L."/>
            <person name="Ma J."/>
        </authorList>
    </citation>
    <scope>NUCLEOTIDE SEQUENCE [LARGE SCALE GENOMIC DNA]</scope>
    <source>
        <strain evidence="3">CCM 8749</strain>
    </source>
</reference>
<evidence type="ECO:0000256" key="1">
    <source>
        <dbReference type="SAM" id="MobiDB-lite"/>
    </source>
</evidence>
<sequence length="148" mass="17544">MKINPGFRSINPDIRKSDSGGSQPLQNQAFSDMMKHHQHRSSQEQLKKMLDQIQLQGDRLIRSMTIRELRQYKRMVRQFLEETVRRGVGLKETRGWDRRGRGKRYKLLEEIDHHLLEMADELLQVEEGRVNILHKVGEIRGMLINLLF</sequence>
<dbReference type="InterPro" id="IPR005585">
    <property type="entry name" value="DUF327"/>
</dbReference>
<gene>
    <name evidence="2" type="ORF">ACFPXP_12820</name>
</gene>
<feature type="region of interest" description="Disordered" evidence="1">
    <location>
        <begin position="1"/>
        <end position="25"/>
    </location>
</feature>
<dbReference type="InterPro" id="IPR024042">
    <property type="entry name" value="TM1646-like_dom_sf"/>
</dbReference>
<comment type="caution">
    <text evidence="2">The sequence shown here is derived from an EMBL/GenBank/DDBJ whole genome shotgun (WGS) entry which is preliminary data.</text>
</comment>
<dbReference type="RefSeq" id="WP_379894641.1">
    <property type="nucleotide sequence ID" value="NZ_CBCSCT010000047.1"/>
</dbReference>
<accession>A0ABW1IQB7</accession>
<dbReference type="Proteomes" id="UP001596250">
    <property type="component" value="Unassembled WGS sequence"/>
</dbReference>
<evidence type="ECO:0000313" key="2">
    <source>
        <dbReference type="EMBL" id="MFC5987288.1"/>
    </source>
</evidence>
<keyword evidence="3" id="KW-1185">Reference proteome</keyword>
<dbReference type="SUPFAM" id="SSF158397">
    <property type="entry name" value="TM1646-like"/>
    <property type="match status" value="1"/>
</dbReference>
<dbReference type="Gene3D" id="1.20.120.490">
    <property type="entry name" value="Hypothetical protein TM1646-like domain"/>
    <property type="match status" value="1"/>
</dbReference>
<proteinExistence type="predicted"/>
<organism evidence="2 3">
    <name type="scientific">Marinicrinis lubricantis</name>
    <dbReference type="NCBI Taxonomy" id="2086470"/>
    <lineage>
        <taxon>Bacteria</taxon>
        <taxon>Bacillati</taxon>
        <taxon>Bacillota</taxon>
        <taxon>Bacilli</taxon>
        <taxon>Bacillales</taxon>
        <taxon>Paenibacillaceae</taxon>
    </lineage>
</organism>